<dbReference type="EMBL" id="CM001466">
    <property type="protein sequence ID" value="EHY90565.1"/>
    <property type="molecule type" value="Genomic_DNA"/>
</dbReference>
<dbReference type="HOGENOM" id="CLU_1123860_0_0_11"/>
<keyword evidence="1" id="KW-1133">Transmembrane helix</keyword>
<organism evidence="2 3">
    <name type="scientific">Saccharomonospora azurea NA-128</name>
    <dbReference type="NCBI Taxonomy" id="882081"/>
    <lineage>
        <taxon>Bacteria</taxon>
        <taxon>Bacillati</taxon>
        <taxon>Actinomycetota</taxon>
        <taxon>Actinomycetes</taxon>
        <taxon>Pseudonocardiales</taxon>
        <taxon>Pseudonocardiaceae</taxon>
        <taxon>Saccharomonospora</taxon>
    </lineage>
</organism>
<keyword evidence="3" id="KW-1185">Reference proteome</keyword>
<sequence length="260" mass="26655">MRSAARRGVWLPLAVLALAVLGGVVETLLAPSLVVPTGPREDFGWFAYTPVSGPYSGQGFLPSTAYSTDGAGLQTLSAAEYSVLRSGSSDEYWWCAAAVCFLVLLAWYRGDRPWWRVVTVALVAPAVFALGIASMVVGATDDGIGATVPGLLAGLAGMAGAWARWGQGRGRWLGVAACAALTVSIAVAALSDVLPTGTVVLLVAGATLAWFVRSPLVAVAAAVAGLVPAWSSDPVLPGVVAAVVLVLAAIASRHPRLRHV</sequence>
<reference evidence="2 3" key="1">
    <citation type="journal article" date="2012" name="Stand. Genomic Sci.">
        <title>Genome sequence of the soil bacterium Saccharomonospora azurea type strain (NA-128(T)).</title>
        <authorList>
            <person name="Klenk H.P."/>
            <person name="Held B."/>
            <person name="Lucas S."/>
            <person name="Lapidus A."/>
            <person name="Copeland A."/>
            <person name="Hammon N."/>
            <person name="Pitluck S."/>
            <person name="Goodwin L.A."/>
            <person name="Han C."/>
            <person name="Tapia R."/>
            <person name="Brambilla E.M."/>
            <person name="Potter G."/>
            <person name="Land M."/>
            <person name="Ivanova N."/>
            <person name="Rohde M."/>
            <person name="Goker M."/>
            <person name="Detter J.C."/>
            <person name="Kyrpides N.C."/>
            <person name="Woyke T."/>
        </authorList>
    </citation>
    <scope>NUCLEOTIDE SEQUENCE [LARGE SCALE GENOMIC DNA]</scope>
    <source>
        <strain evidence="2 3">NA-128</strain>
    </source>
</reference>
<feature type="transmembrane region" description="Helical" evidence="1">
    <location>
        <begin position="143"/>
        <end position="165"/>
    </location>
</feature>
<proteinExistence type="predicted"/>
<feature type="transmembrane region" description="Helical" evidence="1">
    <location>
        <begin position="200"/>
        <end position="227"/>
    </location>
</feature>
<feature type="transmembrane region" description="Helical" evidence="1">
    <location>
        <begin position="234"/>
        <end position="252"/>
    </location>
</feature>
<feature type="transmembrane region" description="Helical" evidence="1">
    <location>
        <begin position="115"/>
        <end position="137"/>
    </location>
</feature>
<dbReference type="Proteomes" id="UP000004705">
    <property type="component" value="Chromosome"/>
</dbReference>
<dbReference type="RefSeq" id="WP_005444043.1">
    <property type="nucleotide sequence ID" value="NZ_CM001466.1"/>
</dbReference>
<keyword evidence="1" id="KW-0472">Membrane</keyword>
<protein>
    <submittedName>
        <fullName evidence="2">Uncharacterized protein</fullName>
    </submittedName>
</protein>
<accession>H8G9R2</accession>
<name>H8G9R2_9PSEU</name>
<evidence type="ECO:0000313" key="2">
    <source>
        <dbReference type="EMBL" id="EHY90565.1"/>
    </source>
</evidence>
<keyword evidence="1" id="KW-0812">Transmembrane</keyword>
<feature type="transmembrane region" description="Helical" evidence="1">
    <location>
        <begin position="172"/>
        <end position="194"/>
    </location>
</feature>
<gene>
    <name evidence="2" type="ORF">SacazDRAFT_03701</name>
</gene>
<feature type="transmembrane region" description="Helical" evidence="1">
    <location>
        <begin position="91"/>
        <end position="108"/>
    </location>
</feature>
<dbReference type="AlphaFoldDB" id="H8G9R2"/>
<evidence type="ECO:0000313" key="3">
    <source>
        <dbReference type="Proteomes" id="UP000004705"/>
    </source>
</evidence>
<evidence type="ECO:0000256" key="1">
    <source>
        <dbReference type="SAM" id="Phobius"/>
    </source>
</evidence>